<feature type="domain" description="DUF302" evidence="1">
    <location>
        <begin position="255"/>
        <end position="302"/>
    </location>
</feature>
<dbReference type="PANTHER" id="PTHR38342:SF1">
    <property type="entry name" value="SLR5037 PROTEIN"/>
    <property type="match status" value="1"/>
</dbReference>
<accession>B3QYT5</accession>
<reference evidence="2 3" key="1">
    <citation type="submission" date="2008-06" db="EMBL/GenBank/DDBJ databases">
        <title>Complete sequence of Chloroherpeton thalassium ATCC 35110.</title>
        <authorList>
            <consortium name="US DOE Joint Genome Institute"/>
            <person name="Lucas S."/>
            <person name="Copeland A."/>
            <person name="Lapidus A."/>
            <person name="Glavina del Rio T."/>
            <person name="Dalin E."/>
            <person name="Tice H."/>
            <person name="Bruce D."/>
            <person name="Goodwin L."/>
            <person name="Pitluck S."/>
            <person name="Schmutz J."/>
            <person name="Larimer F."/>
            <person name="Land M."/>
            <person name="Hauser L."/>
            <person name="Kyrpides N."/>
            <person name="Mikhailova N."/>
            <person name="Liu Z."/>
            <person name="Li T."/>
            <person name="Zhao F."/>
            <person name="Overmann J."/>
            <person name="Bryant D.A."/>
            <person name="Richardson P."/>
        </authorList>
    </citation>
    <scope>NUCLEOTIDE SEQUENCE [LARGE SCALE GENOMIC DNA]</scope>
    <source>
        <strain evidence="3">ATCC 35110 / GB-78</strain>
    </source>
</reference>
<dbReference type="Gene3D" id="3.30.310.70">
    <property type="entry name" value="TT1751-like domain"/>
    <property type="match status" value="2"/>
</dbReference>
<protein>
    <recommendedName>
        <fullName evidence="1">DUF302 domain-containing protein</fullName>
    </recommendedName>
</protein>
<organism evidence="2 3">
    <name type="scientific">Chloroherpeton thalassium (strain ATCC 35110 / GB-78)</name>
    <dbReference type="NCBI Taxonomy" id="517418"/>
    <lineage>
        <taxon>Bacteria</taxon>
        <taxon>Pseudomonadati</taxon>
        <taxon>Chlorobiota</taxon>
        <taxon>Chlorobiia</taxon>
        <taxon>Chlorobiales</taxon>
        <taxon>Chloroherpetonaceae</taxon>
        <taxon>Chloroherpeton</taxon>
    </lineage>
</organism>
<feature type="domain" description="DUF302" evidence="1">
    <location>
        <begin position="90"/>
        <end position="142"/>
    </location>
</feature>
<dbReference type="Pfam" id="PF03625">
    <property type="entry name" value="DUF302"/>
    <property type="match status" value="2"/>
</dbReference>
<evidence type="ECO:0000313" key="3">
    <source>
        <dbReference type="Proteomes" id="UP000001208"/>
    </source>
</evidence>
<dbReference type="InterPro" id="IPR035923">
    <property type="entry name" value="TT1751-like_sf"/>
</dbReference>
<dbReference type="SUPFAM" id="SSF103247">
    <property type="entry name" value="TT1751-like"/>
    <property type="match status" value="2"/>
</dbReference>
<dbReference type="HOGENOM" id="CLU_833412_0_0_10"/>
<gene>
    <name evidence="2" type="ordered locus">Ctha_2709</name>
</gene>
<dbReference type="OrthoDB" id="9791067at2"/>
<name>B3QYT5_CHLT3</name>
<dbReference type="Proteomes" id="UP000001208">
    <property type="component" value="Chromosome"/>
</dbReference>
<dbReference type="PANTHER" id="PTHR38342">
    <property type="entry name" value="SLR5037 PROTEIN"/>
    <property type="match status" value="1"/>
</dbReference>
<dbReference type="CDD" id="cd14797">
    <property type="entry name" value="DUF302"/>
    <property type="match status" value="2"/>
</dbReference>
<dbReference type="AlphaFoldDB" id="B3QYT5"/>
<dbReference type="InterPro" id="IPR005180">
    <property type="entry name" value="DUF302"/>
</dbReference>
<keyword evidence="3" id="KW-1185">Reference proteome</keyword>
<sequence length="333" mass="37300">MICDMKTLLQRTVALFWIATFALTGCDDDSSSSSKLLDPRDMVIEVESPYDTKTTVDTIVQNIIDLSGWGLAHGAAVSFSDLLNKGWTGTQYDSIYAIEICNPSYSGTILSDPTAKFASVMMPCVISVYQKDDGKTYVSYMNARLMGEVFQDYPIIRDMMGSNIAADQDKMLNFLDLPENDWGSSLPGLNKDEMVLDKQSLYDDIDTTVAKIREAIEADSVNTVNWEFFLKRETDELDETIKTKKPGEFDDLGRVCLIEICNKTYSRQILQAADDRFITTFLPCTIAVYEKEDGTVWIARMNTKRLGQVWGGTIEDVMSQLVTPDVAKFVVGK</sequence>
<dbReference type="EMBL" id="CP001100">
    <property type="protein sequence ID" value="ACF15158.1"/>
    <property type="molecule type" value="Genomic_DNA"/>
</dbReference>
<evidence type="ECO:0000259" key="1">
    <source>
        <dbReference type="Pfam" id="PF03625"/>
    </source>
</evidence>
<proteinExistence type="predicted"/>
<dbReference type="PROSITE" id="PS51257">
    <property type="entry name" value="PROKAR_LIPOPROTEIN"/>
    <property type="match status" value="1"/>
</dbReference>
<evidence type="ECO:0000313" key="2">
    <source>
        <dbReference type="EMBL" id="ACF15158.1"/>
    </source>
</evidence>
<dbReference type="eggNOG" id="COG3439">
    <property type="taxonomic scope" value="Bacteria"/>
</dbReference>
<dbReference type="KEGG" id="cts:Ctha_2709"/>